<dbReference type="Pfam" id="PF13499">
    <property type="entry name" value="EF-hand_7"/>
    <property type="match status" value="1"/>
</dbReference>
<evidence type="ECO:0000256" key="3">
    <source>
        <dbReference type="ARBA" id="ARBA00022837"/>
    </source>
</evidence>
<reference evidence="6" key="2">
    <citation type="submission" date="2019-10" db="EMBL/GenBank/DDBJ databases">
        <title>A de novo genome assembly of a pear dwarfing rootstock.</title>
        <authorList>
            <person name="Wang F."/>
            <person name="Wang J."/>
            <person name="Li S."/>
            <person name="Zhang Y."/>
            <person name="Fang M."/>
            <person name="Ma L."/>
            <person name="Zhao Y."/>
            <person name="Jiang S."/>
        </authorList>
    </citation>
    <scope>NUCLEOTIDE SEQUENCE [LARGE SCALE GENOMIC DNA]</scope>
</reference>
<dbReference type="FunFam" id="1.10.238.10:FF:000003">
    <property type="entry name" value="Calmodulin A"/>
    <property type="match status" value="1"/>
</dbReference>
<dbReference type="PROSITE" id="PS00018">
    <property type="entry name" value="EF_HAND_1"/>
    <property type="match status" value="2"/>
</dbReference>
<dbReference type="EMBL" id="SMOL01000160">
    <property type="protein sequence ID" value="KAB2624541.1"/>
    <property type="molecule type" value="Genomic_DNA"/>
</dbReference>
<dbReference type="InterPro" id="IPR018247">
    <property type="entry name" value="EF_Hand_1_Ca_BS"/>
</dbReference>
<dbReference type="OrthoDB" id="26525at2759"/>
<dbReference type="GO" id="GO:0005509">
    <property type="term" value="F:calcium ion binding"/>
    <property type="evidence" value="ECO:0007669"/>
    <property type="project" value="InterPro"/>
</dbReference>
<evidence type="ECO:0000313" key="5">
    <source>
        <dbReference type="EMBL" id="KAB2624541.1"/>
    </source>
</evidence>
<dbReference type="InterPro" id="IPR011992">
    <property type="entry name" value="EF-hand-dom_pair"/>
</dbReference>
<dbReference type="Proteomes" id="UP000327157">
    <property type="component" value="Chromosome 16"/>
</dbReference>
<dbReference type="SUPFAM" id="SSF47473">
    <property type="entry name" value="EF-hand"/>
    <property type="match status" value="1"/>
</dbReference>
<evidence type="ECO:0000256" key="2">
    <source>
        <dbReference type="ARBA" id="ARBA00022737"/>
    </source>
</evidence>
<feature type="domain" description="EF-hand" evidence="4">
    <location>
        <begin position="72"/>
        <end position="107"/>
    </location>
</feature>
<reference evidence="5 6" key="1">
    <citation type="submission" date="2019-09" db="EMBL/GenBank/DDBJ databases">
        <authorList>
            <person name="Ou C."/>
        </authorList>
    </citation>
    <scope>NUCLEOTIDE SEQUENCE [LARGE SCALE GENOMIC DNA]</scope>
    <source>
        <strain evidence="5">S2</strain>
        <tissue evidence="5">Leaf</tissue>
    </source>
</reference>
<keyword evidence="6" id="KW-1185">Reference proteome</keyword>
<dbReference type="InterPro" id="IPR039647">
    <property type="entry name" value="EF_hand_pair_protein_CML-like"/>
</dbReference>
<dbReference type="CDD" id="cd00051">
    <property type="entry name" value="EFh"/>
    <property type="match status" value="1"/>
</dbReference>
<dbReference type="Gene3D" id="1.10.238.10">
    <property type="entry name" value="EF-hand"/>
    <property type="match status" value="1"/>
</dbReference>
<dbReference type="SMART" id="SM00054">
    <property type="entry name" value="EFh"/>
    <property type="match status" value="2"/>
</dbReference>
<reference evidence="5 6" key="3">
    <citation type="submission" date="2019-11" db="EMBL/GenBank/DDBJ databases">
        <title>A de novo genome assembly of a pear dwarfing rootstock.</title>
        <authorList>
            <person name="Wang F."/>
            <person name="Wang J."/>
            <person name="Li S."/>
            <person name="Zhang Y."/>
            <person name="Fang M."/>
            <person name="Ma L."/>
            <person name="Zhao Y."/>
            <person name="Jiang S."/>
        </authorList>
    </citation>
    <scope>NUCLEOTIDE SEQUENCE [LARGE SCALE GENOMIC DNA]</scope>
    <source>
        <strain evidence="5">S2</strain>
        <tissue evidence="5">Leaf</tissue>
    </source>
</reference>
<dbReference type="PROSITE" id="PS50222">
    <property type="entry name" value="EF_HAND_2"/>
    <property type="match status" value="2"/>
</dbReference>
<evidence type="ECO:0000259" key="4">
    <source>
        <dbReference type="PROSITE" id="PS50222"/>
    </source>
</evidence>
<organism evidence="5 6">
    <name type="scientific">Pyrus ussuriensis x Pyrus communis</name>
    <dbReference type="NCBI Taxonomy" id="2448454"/>
    <lineage>
        <taxon>Eukaryota</taxon>
        <taxon>Viridiplantae</taxon>
        <taxon>Streptophyta</taxon>
        <taxon>Embryophyta</taxon>
        <taxon>Tracheophyta</taxon>
        <taxon>Spermatophyta</taxon>
        <taxon>Magnoliopsida</taxon>
        <taxon>eudicotyledons</taxon>
        <taxon>Gunneridae</taxon>
        <taxon>Pentapetalae</taxon>
        <taxon>rosids</taxon>
        <taxon>fabids</taxon>
        <taxon>Rosales</taxon>
        <taxon>Rosaceae</taxon>
        <taxon>Amygdaloideae</taxon>
        <taxon>Maleae</taxon>
        <taxon>Pyrus</taxon>
    </lineage>
</organism>
<proteinExistence type="predicted"/>
<gene>
    <name evidence="5" type="ORF">D8674_016201</name>
</gene>
<keyword evidence="3" id="KW-0106">Calcium</keyword>
<dbReference type="PANTHER" id="PTHR10891">
    <property type="entry name" value="EF-HAND CALCIUM-BINDING DOMAIN CONTAINING PROTEIN"/>
    <property type="match status" value="1"/>
</dbReference>
<sequence length="144" mass="16293">MFHPFVIFFSTPSKKVCTNTRKSTSDKTEVTEEVKTVMDRLGLICYDAQGDDIQGGVGAEEELSRLFDEEEPSLEEVKEAFDVFDENKDGFIDAAELQRVLYILGLEDGFGLDECRRMIEAVDTNGDGLIDFDEFVKHIENSFC</sequence>
<keyword evidence="1" id="KW-0479">Metal-binding</keyword>
<feature type="domain" description="EF-hand" evidence="4">
    <location>
        <begin position="110"/>
        <end position="144"/>
    </location>
</feature>
<dbReference type="PRINTS" id="PR01697">
    <property type="entry name" value="PARVALBUMIN"/>
</dbReference>
<dbReference type="AlphaFoldDB" id="A0A5N5HEC1"/>
<keyword evidence="2" id="KW-0677">Repeat</keyword>
<name>A0A5N5HEC1_9ROSA</name>
<accession>A0A5N5HEC1</accession>
<evidence type="ECO:0000313" key="6">
    <source>
        <dbReference type="Proteomes" id="UP000327157"/>
    </source>
</evidence>
<comment type="caution">
    <text evidence="5">The sequence shown here is derived from an EMBL/GenBank/DDBJ whole genome shotgun (WGS) entry which is preliminary data.</text>
</comment>
<protein>
    <submittedName>
        <fullName evidence="5">Calcium-binding protein CML45</fullName>
    </submittedName>
</protein>
<evidence type="ECO:0000256" key="1">
    <source>
        <dbReference type="ARBA" id="ARBA00022723"/>
    </source>
</evidence>
<dbReference type="InterPro" id="IPR002048">
    <property type="entry name" value="EF_hand_dom"/>
</dbReference>